<feature type="domain" description="4Fe-4S Mo/W bis-MGD-type" evidence="14">
    <location>
        <begin position="215"/>
        <end position="271"/>
    </location>
</feature>
<keyword evidence="8 12" id="KW-0408">Iron</keyword>
<evidence type="ECO:0000256" key="3">
    <source>
        <dbReference type="ARBA" id="ARBA00022485"/>
    </source>
</evidence>
<dbReference type="PROSITE" id="PS51085">
    <property type="entry name" value="2FE2S_FER_2"/>
    <property type="match status" value="1"/>
</dbReference>
<comment type="catalytic activity">
    <reaction evidence="11 12">
        <text>a quinone + NADH + 5 H(+)(in) = a quinol + NAD(+) + 4 H(+)(out)</text>
        <dbReference type="Rhea" id="RHEA:57888"/>
        <dbReference type="ChEBI" id="CHEBI:15378"/>
        <dbReference type="ChEBI" id="CHEBI:24646"/>
        <dbReference type="ChEBI" id="CHEBI:57540"/>
        <dbReference type="ChEBI" id="CHEBI:57945"/>
        <dbReference type="ChEBI" id="CHEBI:132124"/>
    </reaction>
</comment>
<accession>A0A1N6GGX2</accession>
<keyword evidence="6 12" id="KW-0479">Metal-binding</keyword>
<dbReference type="PROSITE" id="PS00643">
    <property type="entry name" value="COMPLEX1_75K_3"/>
    <property type="match status" value="1"/>
</dbReference>
<dbReference type="PROSITE" id="PS51669">
    <property type="entry name" value="4FE4S_MOW_BIS_MGD"/>
    <property type="match status" value="1"/>
</dbReference>
<dbReference type="Pfam" id="PF10588">
    <property type="entry name" value="NADH-G_4Fe-4S_3"/>
    <property type="match status" value="1"/>
</dbReference>
<keyword evidence="5 12" id="KW-0874">Quinone</keyword>
<dbReference type="SUPFAM" id="SSF53706">
    <property type="entry name" value="Formate dehydrogenase/DMSO reductase, domains 1-3"/>
    <property type="match status" value="1"/>
</dbReference>
<keyword evidence="9 12" id="KW-0411">Iron-sulfur</keyword>
<evidence type="ECO:0000259" key="13">
    <source>
        <dbReference type="PROSITE" id="PS51085"/>
    </source>
</evidence>
<dbReference type="InterPro" id="IPR019574">
    <property type="entry name" value="NADH_UbQ_OxRdtase_Gsu_4Fe4S-bd"/>
</dbReference>
<dbReference type="PANTHER" id="PTHR43105:SF13">
    <property type="entry name" value="NADH-UBIQUINONE OXIDOREDUCTASE 75 KDA SUBUNIT, MITOCHONDRIAL"/>
    <property type="match status" value="1"/>
</dbReference>
<dbReference type="InterPro" id="IPR006656">
    <property type="entry name" value="Mopterin_OxRdtase"/>
</dbReference>
<feature type="domain" description="4Fe-4S His(Cys)3-ligated-type" evidence="15">
    <location>
        <begin position="78"/>
        <end position="117"/>
    </location>
</feature>
<dbReference type="CDD" id="cd00207">
    <property type="entry name" value="fer2"/>
    <property type="match status" value="1"/>
</dbReference>
<dbReference type="GO" id="GO:0046872">
    <property type="term" value="F:metal ion binding"/>
    <property type="evidence" value="ECO:0007669"/>
    <property type="project" value="UniProtKB-UniRule"/>
</dbReference>
<comment type="cofactor">
    <cofactor evidence="12">
        <name>[2Fe-2S] cluster</name>
        <dbReference type="ChEBI" id="CHEBI:190135"/>
    </cofactor>
    <text evidence="12">Binds 1 [2Fe-2S] cluster per subunit.</text>
</comment>
<dbReference type="Proteomes" id="UP000185062">
    <property type="component" value="Unassembled WGS sequence"/>
</dbReference>
<dbReference type="AlphaFoldDB" id="A0A1N6GGX2"/>
<dbReference type="InterPro" id="IPR054351">
    <property type="entry name" value="NADH_UbQ_OxRdtase_ferredoxin"/>
</dbReference>
<evidence type="ECO:0000256" key="2">
    <source>
        <dbReference type="ARBA" id="ARBA00005404"/>
    </source>
</evidence>
<dbReference type="Gene3D" id="2.20.25.90">
    <property type="entry name" value="ADC-like domains"/>
    <property type="match status" value="1"/>
</dbReference>
<evidence type="ECO:0000256" key="11">
    <source>
        <dbReference type="ARBA" id="ARBA00047712"/>
    </source>
</evidence>
<dbReference type="SUPFAM" id="SSF54862">
    <property type="entry name" value="4Fe-4S ferredoxins"/>
    <property type="match status" value="1"/>
</dbReference>
<dbReference type="RefSeq" id="WP_028461062.1">
    <property type="nucleotide sequence ID" value="NZ_FSRO01000001.1"/>
</dbReference>
<keyword evidence="10 12" id="KW-0520">NAD</keyword>
<evidence type="ECO:0000256" key="10">
    <source>
        <dbReference type="ARBA" id="ARBA00023027"/>
    </source>
</evidence>
<dbReference type="GO" id="GO:0016651">
    <property type="term" value="F:oxidoreductase activity, acting on NAD(P)H"/>
    <property type="evidence" value="ECO:0007669"/>
    <property type="project" value="InterPro"/>
</dbReference>
<evidence type="ECO:0000256" key="12">
    <source>
        <dbReference type="RuleBase" id="RU003525"/>
    </source>
</evidence>
<dbReference type="PROSITE" id="PS00642">
    <property type="entry name" value="COMPLEX1_75K_2"/>
    <property type="match status" value="1"/>
</dbReference>
<dbReference type="Pfam" id="PF00384">
    <property type="entry name" value="Molybdopterin"/>
    <property type="match status" value="1"/>
</dbReference>
<evidence type="ECO:0000259" key="14">
    <source>
        <dbReference type="PROSITE" id="PS51669"/>
    </source>
</evidence>
<dbReference type="InterPro" id="IPR036010">
    <property type="entry name" value="2Fe-2S_ferredoxin-like_sf"/>
</dbReference>
<dbReference type="EMBL" id="FSRO01000001">
    <property type="protein sequence ID" value="SIO06788.1"/>
    <property type="molecule type" value="Genomic_DNA"/>
</dbReference>
<dbReference type="Gene3D" id="3.40.50.740">
    <property type="match status" value="2"/>
</dbReference>
<dbReference type="Gene3D" id="3.10.20.740">
    <property type="match status" value="1"/>
</dbReference>
<dbReference type="Pfam" id="PF13510">
    <property type="entry name" value="Fer2_4"/>
    <property type="match status" value="1"/>
</dbReference>
<dbReference type="FunFam" id="3.30.70.20:FF:000002">
    <property type="entry name" value="NADH-ubiquinone oxidoreductase 75 kDa subunit"/>
    <property type="match status" value="1"/>
</dbReference>
<reference evidence="16 17" key="1">
    <citation type="submission" date="2016-12" db="EMBL/GenBank/DDBJ databases">
        <authorList>
            <person name="Song W.-J."/>
            <person name="Kurnit D.M."/>
        </authorList>
    </citation>
    <scope>NUCLEOTIDE SEQUENCE [LARGE SCALE GENOMIC DNA]</scope>
    <source>
        <strain evidence="16 17">ATCC 49181</strain>
    </source>
</reference>
<dbReference type="InterPro" id="IPR006963">
    <property type="entry name" value="Mopterin_OxRdtase_4Fe-4S_dom"/>
</dbReference>
<evidence type="ECO:0000256" key="5">
    <source>
        <dbReference type="ARBA" id="ARBA00022719"/>
    </source>
</evidence>
<evidence type="ECO:0000256" key="9">
    <source>
        <dbReference type="ARBA" id="ARBA00023014"/>
    </source>
</evidence>
<dbReference type="GO" id="GO:0051537">
    <property type="term" value="F:2 iron, 2 sulfur cluster binding"/>
    <property type="evidence" value="ECO:0007669"/>
    <property type="project" value="UniProtKB-UniRule"/>
</dbReference>
<evidence type="ECO:0000256" key="7">
    <source>
        <dbReference type="ARBA" id="ARBA00022967"/>
    </source>
</evidence>
<proteinExistence type="inferred from homology"/>
<dbReference type="InterPro" id="IPR009010">
    <property type="entry name" value="Asp_de-COase-like_dom_sf"/>
</dbReference>
<evidence type="ECO:0000256" key="1">
    <source>
        <dbReference type="ARBA" id="ARBA00001966"/>
    </source>
</evidence>
<dbReference type="PROSITE" id="PS00641">
    <property type="entry name" value="COMPLEX1_75K_1"/>
    <property type="match status" value="1"/>
</dbReference>
<feature type="domain" description="2Fe-2S ferredoxin-type" evidence="13">
    <location>
        <begin position="1"/>
        <end position="78"/>
    </location>
</feature>
<dbReference type="InterPro" id="IPR050123">
    <property type="entry name" value="Prok_molybdopt-oxidoreductase"/>
</dbReference>
<dbReference type="SUPFAM" id="SSF54292">
    <property type="entry name" value="2Fe-2S ferredoxin-like"/>
    <property type="match status" value="1"/>
</dbReference>
<evidence type="ECO:0000313" key="17">
    <source>
        <dbReference type="Proteomes" id="UP000185062"/>
    </source>
</evidence>
<dbReference type="Pfam" id="PF22151">
    <property type="entry name" value="Fer4_NDSU1"/>
    <property type="match status" value="1"/>
</dbReference>
<dbReference type="PANTHER" id="PTHR43105">
    <property type="entry name" value="RESPIRATORY NITRATE REDUCTASE"/>
    <property type="match status" value="1"/>
</dbReference>
<sequence>MINIEIDGKPVSVPKGGTIMDGAKQLGVYIPHFCYHKKLSIAANCRMCLVQVEKAPKPLPACATPVMDGMKVFTHTEQAVTAQKGVMEFLLINHPLDCPICDQGGECQLQDLAVGYGASGSRYAEAKRVVANKNLGSLISTDMTRCIHCTRCVRFGQEIAGIMELGMAGRGEHVEILSFVGKTVDSELSGNMIDLCPVGALVSKPFRYSARTWELSRRKSISPHCGLGSNLIVQVKQNRVMRVLPRENEEVNECWLSDKDRFSYEGLNSDDRLTKPMIKRNGEWIECNWQDALAFLVTGLKKVKEKNGDKSIGALASPHSTLEELYLLQKLMRSMGSENIDHRLRQSDFRADSQLQGVPWLGVRLAQVSNLKSVLVIGSTLRKDHPLIAQRLRQAVKKGMQLNLVNPVDDDLLTKVANQIVVAPNAIVRSLAEILKAAIEVKGVECAVELKQMLSITGSSDTAHAIASSLANNNPAAIFLGNIAQHHPQYSDIHLLANTIAQVTGASFGFLGEAANSVGAYIAGAVPTGSVIDKTHPVELAGLNAAQMLISGSDSSKGSCQAFIFMNVEPEFDTYNPQQTLRTLRSAEFVVSLSSYKGNALQYADVLLPIAPFTETSGTFISTEGRIQSFNGVVSPLGDTRPAWKVLRVMGNLFDFDGFDYETSEQVYADIFSNGTATVDAYLNNNLGSLDIALNEVEEDSIQRIGEVPIYQADPIVRRAESLQLTSDAAEPLAWMSSDLLTKLNICAGDYVKIKQGDGEAQLRVACDNHLPDNCVRVAAAHPNTATLGAMFGEVLVEKL</sequence>
<organism evidence="16 17">
    <name type="scientific">Nitrosomonas cryotolerans ATCC 49181</name>
    <dbReference type="NCBI Taxonomy" id="1131553"/>
    <lineage>
        <taxon>Bacteria</taxon>
        <taxon>Pseudomonadati</taxon>
        <taxon>Pseudomonadota</taxon>
        <taxon>Betaproteobacteria</taxon>
        <taxon>Nitrosomonadales</taxon>
        <taxon>Nitrosomonadaceae</taxon>
        <taxon>Nitrosomonas</taxon>
    </lineage>
</organism>
<dbReference type="CDD" id="cd02772">
    <property type="entry name" value="MopB_NDH-1_NuoG2"/>
    <property type="match status" value="1"/>
</dbReference>
<evidence type="ECO:0000256" key="8">
    <source>
        <dbReference type="ARBA" id="ARBA00023004"/>
    </source>
</evidence>
<dbReference type="InterPro" id="IPR000283">
    <property type="entry name" value="NADH_UbQ_OxRdtase_75kDa_su_CS"/>
</dbReference>
<dbReference type="GO" id="GO:0016020">
    <property type="term" value="C:membrane"/>
    <property type="evidence" value="ECO:0007669"/>
    <property type="project" value="InterPro"/>
</dbReference>
<dbReference type="InterPro" id="IPR010228">
    <property type="entry name" value="NADH_UbQ_OxRdtase_Gsu"/>
</dbReference>
<dbReference type="GO" id="GO:0051539">
    <property type="term" value="F:4 iron, 4 sulfur cluster binding"/>
    <property type="evidence" value="ECO:0007669"/>
    <property type="project" value="UniProtKB-KW"/>
</dbReference>
<dbReference type="NCBIfam" id="TIGR01973">
    <property type="entry name" value="NuoG"/>
    <property type="match status" value="1"/>
</dbReference>
<dbReference type="FunFam" id="3.10.20.740:FF:000001">
    <property type="entry name" value="NADH-quinone oxidoreductase subunit G"/>
    <property type="match status" value="1"/>
</dbReference>
<keyword evidence="17" id="KW-1185">Reference proteome</keyword>
<gene>
    <name evidence="16" type="ORF">SAMN02743940_0702</name>
</gene>
<dbReference type="EC" id="7.1.1.-" evidence="12"/>
<dbReference type="GO" id="GO:0008137">
    <property type="term" value="F:NADH dehydrogenase (ubiquinone) activity"/>
    <property type="evidence" value="ECO:0007669"/>
    <property type="project" value="UniProtKB-UniRule"/>
</dbReference>
<dbReference type="GO" id="GO:0042773">
    <property type="term" value="P:ATP synthesis coupled electron transport"/>
    <property type="evidence" value="ECO:0007669"/>
    <property type="project" value="InterPro"/>
</dbReference>
<dbReference type="Pfam" id="PF22117">
    <property type="entry name" value="Fer4_Nqo3"/>
    <property type="match status" value="1"/>
</dbReference>
<comment type="similarity">
    <text evidence="2 12">Belongs to the complex I 75 kDa subunit family.</text>
</comment>
<protein>
    <recommendedName>
        <fullName evidence="12">NADH-quinone oxidoreductase</fullName>
        <ecNumber evidence="12">7.1.1.-</ecNumber>
    </recommendedName>
</protein>
<keyword evidence="7 12" id="KW-1278">Translocase</keyword>
<keyword evidence="3 12" id="KW-0004">4Fe-4S</keyword>
<evidence type="ECO:0000256" key="6">
    <source>
        <dbReference type="ARBA" id="ARBA00022723"/>
    </source>
</evidence>
<dbReference type="PROSITE" id="PS51839">
    <property type="entry name" value="4FE4S_HC3"/>
    <property type="match status" value="1"/>
</dbReference>
<dbReference type="InterPro" id="IPR001041">
    <property type="entry name" value="2Fe-2S_ferredoxin-type"/>
</dbReference>
<dbReference type="GO" id="GO:0048038">
    <property type="term" value="F:quinone binding"/>
    <property type="evidence" value="ECO:0007669"/>
    <property type="project" value="UniProtKB-UniRule"/>
</dbReference>
<dbReference type="STRING" id="44575.SAMN05216419_100756"/>
<dbReference type="eggNOG" id="COG1034">
    <property type="taxonomic scope" value="Bacteria"/>
</dbReference>
<evidence type="ECO:0000313" key="16">
    <source>
        <dbReference type="EMBL" id="SIO06788.1"/>
    </source>
</evidence>
<dbReference type="SMART" id="SM00929">
    <property type="entry name" value="NADH-G_4Fe-4S_3"/>
    <property type="match status" value="1"/>
</dbReference>
<name>A0A1N6GGX2_9PROT</name>
<evidence type="ECO:0000256" key="4">
    <source>
        <dbReference type="ARBA" id="ARBA00022714"/>
    </source>
</evidence>
<keyword evidence="4 12" id="KW-0001">2Fe-2S</keyword>
<comment type="function">
    <text evidence="12">NDH-1 shuttles electrons from NADH, via FMN and iron-sulfur (Fe-S) centers, to quinones in the respiratory chain. Couples the redox reaction to proton translocation (for every two electrons transferred, four hydrogen ions are translocated across the cytoplasmic membrane), and thus conserves the redox energy in a proton gradient.</text>
</comment>
<dbReference type="SUPFAM" id="SSF50692">
    <property type="entry name" value="ADC-like"/>
    <property type="match status" value="1"/>
</dbReference>
<comment type="cofactor">
    <cofactor evidence="1 12">
        <name>[4Fe-4S] cluster</name>
        <dbReference type="ChEBI" id="CHEBI:49883"/>
    </cofactor>
</comment>
<dbReference type="Gene3D" id="3.40.228.10">
    <property type="entry name" value="Dimethylsulfoxide Reductase, domain 2"/>
    <property type="match status" value="1"/>
</dbReference>
<evidence type="ECO:0000259" key="15">
    <source>
        <dbReference type="PROSITE" id="PS51839"/>
    </source>
</evidence>
<dbReference type="Gene3D" id="3.30.70.20">
    <property type="match status" value="1"/>
</dbReference>